<dbReference type="PANTHER" id="PTHR43877">
    <property type="entry name" value="AMINOALKYLPHOSPHONATE N-ACETYLTRANSFERASE-RELATED-RELATED"/>
    <property type="match status" value="1"/>
</dbReference>
<keyword evidence="2" id="KW-0012">Acyltransferase</keyword>
<dbReference type="GO" id="GO:0016747">
    <property type="term" value="F:acyltransferase activity, transferring groups other than amino-acyl groups"/>
    <property type="evidence" value="ECO:0007669"/>
    <property type="project" value="InterPro"/>
</dbReference>
<dbReference type="CDD" id="cd04301">
    <property type="entry name" value="NAT_SF"/>
    <property type="match status" value="1"/>
</dbReference>
<gene>
    <name evidence="4" type="ORF">MBOT_36650</name>
</gene>
<dbReference type="InterPro" id="IPR050832">
    <property type="entry name" value="Bact_Acetyltransf"/>
</dbReference>
<dbReference type="InterPro" id="IPR016181">
    <property type="entry name" value="Acyl_CoA_acyltransferase"/>
</dbReference>
<keyword evidence="5" id="KW-1185">Reference proteome</keyword>
<evidence type="ECO:0000256" key="2">
    <source>
        <dbReference type="ARBA" id="ARBA00023315"/>
    </source>
</evidence>
<dbReference type="InterPro" id="IPR000182">
    <property type="entry name" value="GNAT_dom"/>
</dbReference>
<evidence type="ECO:0000256" key="1">
    <source>
        <dbReference type="ARBA" id="ARBA00022679"/>
    </source>
</evidence>
<dbReference type="EMBL" id="BLKW01000004">
    <property type="protein sequence ID" value="GFG76300.1"/>
    <property type="molecule type" value="Genomic_DNA"/>
</dbReference>
<dbReference type="PANTHER" id="PTHR43877:SF1">
    <property type="entry name" value="ACETYLTRANSFERASE"/>
    <property type="match status" value="1"/>
</dbReference>
<dbReference type="Proteomes" id="UP000465361">
    <property type="component" value="Unassembled WGS sequence"/>
</dbReference>
<dbReference type="Gene3D" id="3.40.630.30">
    <property type="match status" value="1"/>
</dbReference>
<feature type="domain" description="N-acetyltransferase" evidence="3">
    <location>
        <begin position="20"/>
        <end position="193"/>
    </location>
</feature>
<sequence length="193" mass="20758">MCPAQPGAQRPVDQGAQTLPAVRAATADCVDELAAVAARTFPLACPQSVSPASIASFIDANLSAARFAEYLADPQRLIFTAREADRIVGYAMLVHGVGADADVMRAVDIRPAVELSKMYVLPQRHGHGVSAALMNTALAAAADRGAACVWLGVNQKNQRAQRFYTKHGFIIKGTRTFRVDECLEDDYVMVRVI</sequence>
<evidence type="ECO:0000259" key="3">
    <source>
        <dbReference type="PROSITE" id="PS51186"/>
    </source>
</evidence>
<dbReference type="SUPFAM" id="SSF55729">
    <property type="entry name" value="Acyl-CoA N-acyltransferases (Nat)"/>
    <property type="match status" value="1"/>
</dbReference>
<dbReference type="RefSeq" id="WP_163759494.1">
    <property type="nucleotide sequence ID" value="NZ_BLKW01000004.1"/>
</dbReference>
<evidence type="ECO:0000313" key="4">
    <source>
        <dbReference type="EMBL" id="GFG76300.1"/>
    </source>
</evidence>
<keyword evidence="1 4" id="KW-0808">Transferase</keyword>
<name>A0A7I9Y2P1_9MYCO</name>
<dbReference type="AlphaFoldDB" id="A0A7I9Y2P1"/>
<accession>A0A7I9Y2P1</accession>
<dbReference type="PROSITE" id="PS51186">
    <property type="entry name" value="GNAT"/>
    <property type="match status" value="1"/>
</dbReference>
<proteinExistence type="predicted"/>
<evidence type="ECO:0000313" key="5">
    <source>
        <dbReference type="Proteomes" id="UP000465361"/>
    </source>
</evidence>
<dbReference type="Pfam" id="PF00583">
    <property type="entry name" value="Acetyltransf_1"/>
    <property type="match status" value="1"/>
</dbReference>
<protein>
    <submittedName>
        <fullName evidence="4">N-acetyltransferase</fullName>
    </submittedName>
</protein>
<comment type="caution">
    <text evidence="4">The sequence shown here is derived from an EMBL/GenBank/DDBJ whole genome shotgun (WGS) entry which is preliminary data.</text>
</comment>
<reference evidence="4 5" key="1">
    <citation type="journal article" date="2019" name="Emerg. Microbes Infect.">
        <title>Comprehensive subspecies identification of 175 nontuberculous mycobacteria species based on 7547 genomic profiles.</title>
        <authorList>
            <person name="Matsumoto Y."/>
            <person name="Kinjo T."/>
            <person name="Motooka D."/>
            <person name="Nabeya D."/>
            <person name="Jung N."/>
            <person name="Uechi K."/>
            <person name="Horii T."/>
            <person name="Iida T."/>
            <person name="Fujita J."/>
            <person name="Nakamura S."/>
        </authorList>
    </citation>
    <scope>NUCLEOTIDE SEQUENCE [LARGE SCALE GENOMIC DNA]</scope>
    <source>
        <strain evidence="4 5">JCM 17322</strain>
    </source>
</reference>
<organism evidence="4 5">
    <name type="scientific">Mycobacterium botniense</name>
    <dbReference type="NCBI Taxonomy" id="84962"/>
    <lineage>
        <taxon>Bacteria</taxon>
        <taxon>Bacillati</taxon>
        <taxon>Actinomycetota</taxon>
        <taxon>Actinomycetes</taxon>
        <taxon>Mycobacteriales</taxon>
        <taxon>Mycobacteriaceae</taxon>
        <taxon>Mycobacterium</taxon>
    </lineage>
</organism>